<comment type="caution">
    <text evidence="1">The sequence shown here is derived from an EMBL/GenBank/DDBJ whole genome shotgun (WGS) entry which is preliminary data.</text>
</comment>
<keyword evidence="2" id="KW-1185">Reference proteome</keyword>
<evidence type="ECO:0000313" key="2">
    <source>
        <dbReference type="Proteomes" id="UP000285794"/>
    </source>
</evidence>
<name>A0A425Y0F2_9BACT</name>
<proteinExistence type="predicted"/>
<dbReference type="RefSeq" id="WP_125030827.1">
    <property type="nucleotide sequence ID" value="NZ_JAPXVP010000008.1"/>
</dbReference>
<sequence length="182" mass="20700">MSEQIQDYSYLDQIALQKEKWNDLNKSELQVMCFRTFLLYGQSQNKNMILTVFEMYEFLMASSSATDRTKMLTALSANIRKKNTKAIMALFPFIQVEEDANIIRTSAQFFVNLSIISNKEAISGAKILLELIREDLNDARSAYVLLGLLDIDNEKVNAQVSLIYSELGSEVKTILHNNGVKV</sequence>
<dbReference type="AlphaFoldDB" id="A0A425Y0F2"/>
<reference evidence="1 2" key="1">
    <citation type="submission" date="2018-07" db="EMBL/GenBank/DDBJ databases">
        <title>Draft genome sequence of Ancylomarina sp. M1P.</title>
        <authorList>
            <person name="Yadav S."/>
            <person name="Villanueva L."/>
            <person name="Damste J.S.S."/>
        </authorList>
    </citation>
    <scope>NUCLEOTIDE SEQUENCE [LARGE SCALE GENOMIC DNA]</scope>
    <source>
        <strain evidence="1 2">M1P</strain>
    </source>
</reference>
<evidence type="ECO:0000313" key="1">
    <source>
        <dbReference type="EMBL" id="RRG21135.1"/>
    </source>
</evidence>
<dbReference type="Proteomes" id="UP000285794">
    <property type="component" value="Unassembled WGS sequence"/>
</dbReference>
<dbReference type="EMBL" id="QQWG01000009">
    <property type="protein sequence ID" value="RRG21135.1"/>
    <property type="molecule type" value="Genomic_DNA"/>
</dbReference>
<organism evidence="1 2">
    <name type="scientific">Ancylomarina euxinus</name>
    <dbReference type="NCBI Taxonomy" id="2283627"/>
    <lineage>
        <taxon>Bacteria</taxon>
        <taxon>Pseudomonadati</taxon>
        <taxon>Bacteroidota</taxon>
        <taxon>Bacteroidia</taxon>
        <taxon>Marinilabiliales</taxon>
        <taxon>Marinifilaceae</taxon>
        <taxon>Ancylomarina</taxon>
    </lineage>
</organism>
<dbReference type="OrthoDB" id="1117021at2"/>
<evidence type="ECO:0008006" key="3">
    <source>
        <dbReference type="Google" id="ProtNLM"/>
    </source>
</evidence>
<accession>A0A425Y0F2</accession>
<gene>
    <name evidence="1" type="ORF">DWB61_10355</name>
</gene>
<protein>
    <recommendedName>
        <fullName evidence="3">HEAT repeat domain-containing protein</fullName>
    </recommendedName>
</protein>